<keyword evidence="5 9" id="KW-0812">Transmembrane</keyword>
<name>Q9B8G0_9NEOP</name>
<dbReference type="GO" id="GO:0031966">
    <property type="term" value="C:mitochondrial membrane"/>
    <property type="evidence" value="ECO:0007669"/>
    <property type="project" value="UniProtKB-SubCell"/>
</dbReference>
<dbReference type="EC" id="7.1.1.2" evidence="9"/>
<dbReference type="PANTHER" id="PTHR11058:SF9">
    <property type="entry name" value="NADH-UBIQUINONE OXIDOREDUCTASE CHAIN 3"/>
    <property type="match status" value="1"/>
</dbReference>
<dbReference type="GO" id="GO:0008137">
    <property type="term" value="F:NADH dehydrogenase (ubiquinone) activity"/>
    <property type="evidence" value="ECO:0007669"/>
    <property type="project" value="UniProtKB-UniRule"/>
</dbReference>
<evidence type="ECO:0000256" key="1">
    <source>
        <dbReference type="ARBA" id="ARBA00004370"/>
    </source>
</evidence>
<comment type="similarity">
    <text evidence="2 9">Belongs to the complex I subunit 3 family.</text>
</comment>
<dbReference type="Gene3D" id="1.20.58.1610">
    <property type="entry name" value="NADH:ubiquinone/plastoquinone oxidoreductase, chain 3"/>
    <property type="match status" value="1"/>
</dbReference>
<gene>
    <name evidence="10" type="primary">nad3</name>
</gene>
<evidence type="ECO:0000256" key="2">
    <source>
        <dbReference type="ARBA" id="ARBA00008472"/>
    </source>
</evidence>
<evidence type="ECO:0000256" key="6">
    <source>
        <dbReference type="ARBA" id="ARBA00022989"/>
    </source>
</evidence>
<keyword evidence="9" id="KW-1278">Translocase</keyword>
<feature type="transmembrane region" description="Helical" evidence="9">
    <location>
        <begin position="6"/>
        <end position="23"/>
    </location>
</feature>
<reference evidence="10" key="1">
    <citation type="journal article" date="2001" name="Mol. Biol. Evol.">
        <title>Numerous gene rearrangements in the mitochondrial genome of the wallaby louse, Heterodoxus macropus (Phthiraptera).</title>
        <authorList>
            <person name="Shao R."/>
            <person name="Campbell N.J."/>
            <person name="Barker S.C."/>
        </authorList>
    </citation>
    <scope>NUCLEOTIDE SEQUENCE</scope>
    <source>
        <strain evidence="10">South Stradbroke Island</strain>
    </source>
</reference>
<keyword evidence="9 10" id="KW-0496">Mitochondrion</keyword>
<evidence type="ECO:0000256" key="4">
    <source>
        <dbReference type="ARBA" id="ARBA00022448"/>
    </source>
</evidence>
<keyword evidence="9" id="KW-0830">Ubiquinone</keyword>
<accession>Q9B8G0</accession>
<keyword evidence="4 9" id="KW-0813">Transport</keyword>
<evidence type="ECO:0000256" key="8">
    <source>
        <dbReference type="ARBA" id="ARBA00049551"/>
    </source>
</evidence>
<keyword evidence="7 9" id="KW-0472">Membrane</keyword>
<evidence type="ECO:0000256" key="9">
    <source>
        <dbReference type="RuleBase" id="RU003640"/>
    </source>
</evidence>
<feature type="transmembrane region" description="Helical" evidence="9">
    <location>
        <begin position="82"/>
        <end position="100"/>
    </location>
</feature>
<feature type="transmembrane region" description="Helical" evidence="9">
    <location>
        <begin position="54"/>
        <end position="76"/>
    </location>
</feature>
<organism evidence="10">
    <name type="scientific">Heterodoxus macropus</name>
    <name type="common">wallaby louse</name>
    <dbReference type="NCBI Taxonomy" id="145266"/>
    <lineage>
        <taxon>Eukaryota</taxon>
        <taxon>Metazoa</taxon>
        <taxon>Ecdysozoa</taxon>
        <taxon>Arthropoda</taxon>
        <taxon>Hexapoda</taxon>
        <taxon>Insecta</taxon>
        <taxon>Pterygota</taxon>
        <taxon>Neoptera</taxon>
        <taxon>Paraneoptera</taxon>
        <taxon>Psocodea</taxon>
        <taxon>Troctomorpha</taxon>
        <taxon>Phthiraptera</taxon>
        <taxon>Amblycera</taxon>
        <taxon>Boopidae</taxon>
        <taxon>Heterodoxus</taxon>
    </lineage>
</organism>
<dbReference type="Pfam" id="PF00507">
    <property type="entry name" value="Oxidored_q4"/>
    <property type="match status" value="1"/>
</dbReference>
<comment type="function">
    <text evidence="9">Core subunit of the mitochondrial membrane respiratory chain NADH dehydrogenase (Complex I) which catalyzes electron transfer from NADH through the respiratory chain, using ubiquinone as an electron acceptor. Essential for the catalytic activity of complex I.</text>
</comment>
<evidence type="ECO:0000256" key="3">
    <source>
        <dbReference type="ARBA" id="ARBA00021007"/>
    </source>
</evidence>
<comment type="catalytic activity">
    <reaction evidence="8 9">
        <text>a ubiquinone + NADH + 5 H(+)(in) = a ubiquinol + NAD(+) + 4 H(+)(out)</text>
        <dbReference type="Rhea" id="RHEA:29091"/>
        <dbReference type="Rhea" id="RHEA-COMP:9565"/>
        <dbReference type="Rhea" id="RHEA-COMP:9566"/>
        <dbReference type="ChEBI" id="CHEBI:15378"/>
        <dbReference type="ChEBI" id="CHEBI:16389"/>
        <dbReference type="ChEBI" id="CHEBI:17976"/>
        <dbReference type="ChEBI" id="CHEBI:57540"/>
        <dbReference type="ChEBI" id="CHEBI:57945"/>
        <dbReference type="EC" id="7.1.1.2"/>
    </reaction>
</comment>
<keyword evidence="9" id="KW-0249">Electron transport</keyword>
<dbReference type="PANTHER" id="PTHR11058">
    <property type="entry name" value="NADH-UBIQUINONE OXIDOREDUCTASE CHAIN 3"/>
    <property type="match status" value="1"/>
</dbReference>
<keyword evidence="6 9" id="KW-1133">Transmembrane helix</keyword>
<evidence type="ECO:0000313" key="10">
    <source>
        <dbReference type="EMBL" id="AAG52654.1"/>
    </source>
</evidence>
<dbReference type="AlphaFoldDB" id="Q9B8G0"/>
<comment type="subcellular location">
    <subcellularLocation>
        <location evidence="1">Membrane</location>
    </subcellularLocation>
    <subcellularLocation>
        <location evidence="9">Mitochondrion membrane</location>
        <topology evidence="9">Multi-pass membrane protein</topology>
    </subcellularLocation>
</comment>
<keyword evidence="9" id="KW-0679">Respiratory chain</keyword>
<keyword evidence="9" id="KW-0520">NAD</keyword>
<dbReference type="EMBL" id="AF270939">
    <property type="protein sequence ID" value="AAG52654.1"/>
    <property type="molecule type" value="Genomic_DNA"/>
</dbReference>
<sequence>MLLILLLSSLIILVLYYLSVLFMDNKNIVEDGKKEFECGFRAENLSRLPFSMQFFSIALVFLIFDVELIIILPYIFNFNHMYMFSIMMILLYLGTLLEWMEGSLDWYY</sequence>
<evidence type="ECO:0000256" key="5">
    <source>
        <dbReference type="ARBA" id="ARBA00022692"/>
    </source>
</evidence>
<evidence type="ECO:0000256" key="7">
    <source>
        <dbReference type="ARBA" id="ARBA00023136"/>
    </source>
</evidence>
<dbReference type="GO" id="GO:0030964">
    <property type="term" value="C:NADH dehydrogenase complex"/>
    <property type="evidence" value="ECO:0007669"/>
    <property type="project" value="TreeGrafter"/>
</dbReference>
<dbReference type="InterPro" id="IPR000440">
    <property type="entry name" value="NADH_UbQ/plastoQ_OxRdtase_su3"/>
</dbReference>
<proteinExistence type="inferred from homology"/>
<protein>
    <recommendedName>
        <fullName evidence="3 9">NADH-ubiquinone oxidoreductase chain 3</fullName>
        <ecNumber evidence="9">7.1.1.2</ecNumber>
    </recommendedName>
</protein>
<dbReference type="InterPro" id="IPR038430">
    <property type="entry name" value="NDAH_ubi_oxred_su3_sf"/>
</dbReference>
<geneLocation type="mitochondrion" evidence="10"/>